<dbReference type="InterPro" id="IPR001296">
    <property type="entry name" value="Glyco_trans_1"/>
</dbReference>
<reference evidence="4" key="1">
    <citation type="submission" date="2021-03" db="EMBL/GenBank/DDBJ databases">
        <title>Molecular epidemiology and mechanisms of colistin and carbapenem resistance in Enterobacteriaceae from clinical isolates, the environment and porcine samples in Pretoria, South Africa.</title>
        <authorList>
            <person name="Bogoshi D."/>
            <person name="Mbelle N.M."/>
            <person name="Naidoo V."/>
            <person name="Osei Sekyere J."/>
        </authorList>
    </citation>
    <scope>NUCLEOTIDE SEQUENCE</scope>
    <source>
        <strain evidence="4">ESB009</strain>
    </source>
</reference>
<dbReference type="GO" id="GO:0016757">
    <property type="term" value="F:glycosyltransferase activity"/>
    <property type="evidence" value="ECO:0007669"/>
    <property type="project" value="UniProtKB-KW"/>
</dbReference>
<dbReference type="AlphaFoldDB" id="A0A939NH12"/>
<evidence type="ECO:0000313" key="4">
    <source>
        <dbReference type="EMBL" id="MBO1919963.1"/>
    </source>
</evidence>
<dbReference type="SUPFAM" id="SSF53756">
    <property type="entry name" value="UDP-Glycosyltransferase/glycogen phosphorylase"/>
    <property type="match status" value="1"/>
</dbReference>
<feature type="domain" description="Glycosyl transferase family 1" evidence="3">
    <location>
        <begin position="2"/>
        <end position="85"/>
    </location>
</feature>
<dbReference type="PANTHER" id="PTHR12526:SF629">
    <property type="entry name" value="TEICHURONIC ACID BIOSYNTHESIS GLYCOSYLTRANSFERASE TUAH-RELATED"/>
    <property type="match status" value="1"/>
</dbReference>
<keyword evidence="2" id="KW-0808">Transferase</keyword>
<name>A0A939NH12_STAXY</name>
<dbReference type="EMBL" id="JAGETT010000045">
    <property type="protein sequence ID" value="MBO1919963.1"/>
    <property type="molecule type" value="Genomic_DNA"/>
</dbReference>
<evidence type="ECO:0000256" key="2">
    <source>
        <dbReference type="ARBA" id="ARBA00022679"/>
    </source>
</evidence>
<evidence type="ECO:0000256" key="1">
    <source>
        <dbReference type="ARBA" id="ARBA00022676"/>
    </source>
</evidence>
<organism evidence="4">
    <name type="scientific">Staphylococcus xylosus</name>
    <dbReference type="NCBI Taxonomy" id="1288"/>
    <lineage>
        <taxon>Bacteria</taxon>
        <taxon>Bacillati</taxon>
        <taxon>Bacillota</taxon>
        <taxon>Bacilli</taxon>
        <taxon>Bacillales</taxon>
        <taxon>Staphylococcaceae</taxon>
        <taxon>Staphylococcus</taxon>
    </lineage>
</organism>
<sequence length="153" mass="17582">MDQVLQEAECTLLTSLYEGFALVIQESIANGTPVISYDIKYGPSDMIEDGINGYLVEEGNVDQLAKFINMYLSKHEHEKQFSEKSLEKAQEFSYDNFVENWQNLFNEVKTQKDVFAPSVKLTNVDLENGIYQLTTRVELKASKIHHQTLSFYL</sequence>
<protein>
    <submittedName>
        <fullName evidence="4">Glycosyltransferase</fullName>
    </submittedName>
</protein>
<evidence type="ECO:0000259" key="3">
    <source>
        <dbReference type="Pfam" id="PF00534"/>
    </source>
</evidence>
<comment type="caution">
    <text evidence="4">The sequence shown here is derived from an EMBL/GenBank/DDBJ whole genome shotgun (WGS) entry which is preliminary data.</text>
</comment>
<dbReference type="Gene3D" id="3.40.50.2000">
    <property type="entry name" value="Glycogen Phosphorylase B"/>
    <property type="match status" value="2"/>
</dbReference>
<dbReference type="PANTHER" id="PTHR12526">
    <property type="entry name" value="GLYCOSYLTRANSFERASE"/>
    <property type="match status" value="1"/>
</dbReference>
<dbReference type="Pfam" id="PF00534">
    <property type="entry name" value="Glycos_transf_1"/>
    <property type="match status" value="1"/>
</dbReference>
<keyword evidence="1" id="KW-0328">Glycosyltransferase</keyword>
<proteinExistence type="predicted"/>
<gene>
    <name evidence="4" type="ORF">J4710_07675</name>
</gene>
<accession>A0A939NH12</accession>